<evidence type="ECO:0000256" key="1">
    <source>
        <dbReference type="SAM" id="MobiDB-lite"/>
    </source>
</evidence>
<organism evidence="2 3">
    <name type="scientific">Stephania japonica</name>
    <dbReference type="NCBI Taxonomy" id="461633"/>
    <lineage>
        <taxon>Eukaryota</taxon>
        <taxon>Viridiplantae</taxon>
        <taxon>Streptophyta</taxon>
        <taxon>Embryophyta</taxon>
        <taxon>Tracheophyta</taxon>
        <taxon>Spermatophyta</taxon>
        <taxon>Magnoliopsida</taxon>
        <taxon>Ranunculales</taxon>
        <taxon>Menispermaceae</taxon>
        <taxon>Menispermoideae</taxon>
        <taxon>Cissampelideae</taxon>
        <taxon>Stephania</taxon>
    </lineage>
</organism>
<dbReference type="AlphaFoldDB" id="A0AAP0PDT6"/>
<dbReference type="Proteomes" id="UP001417504">
    <property type="component" value="Unassembled WGS sequence"/>
</dbReference>
<feature type="compositionally biased region" description="Polar residues" evidence="1">
    <location>
        <begin position="175"/>
        <end position="194"/>
    </location>
</feature>
<sequence length="389" mass="43109">MVKWEQKHHWEEELLVVVHNEWIQIEGLPLNMWNSVAYDMIGSHFGGLIKVSDSTLAKECLKAVVLHVRGHPSQFFLNTVMVPSWGGIVHLKIKTLNAVIMEGGVVHDLLQYMGGRIGDTDNRVTLRENNNHSTRKGIIILPVNAEGKWPRTDPVTSRDIVIQEPHGGSYPVNECGNTGQAVEQKQQARSTGQKAQVVEPNETSNTDADQMEPAEHDYEAGPSKPTHHISPSRRARHFILEPSDGEDDEVGEQSQSIDQRNNNVTDTLIQQEQGQPQGNACVKVKAGESQIVADSDDDLGSDMSALYLEERRQDELAESKAEEASEEGELEVVPSTSVSLSRFLIDENDLELIRQIFITPKTQPTLNRGITEQTDQDTLVGQHTGLGGV</sequence>
<name>A0AAP0PDT6_9MAGN</name>
<accession>A0AAP0PDT6</accession>
<comment type="caution">
    <text evidence="2">The sequence shown here is derived from an EMBL/GenBank/DDBJ whole genome shotgun (WGS) entry which is preliminary data.</text>
</comment>
<evidence type="ECO:0000313" key="3">
    <source>
        <dbReference type="Proteomes" id="UP001417504"/>
    </source>
</evidence>
<proteinExistence type="predicted"/>
<gene>
    <name evidence="2" type="ORF">Sjap_007735</name>
</gene>
<keyword evidence="3" id="KW-1185">Reference proteome</keyword>
<dbReference type="EMBL" id="JBBNAE010000003">
    <property type="protein sequence ID" value="KAK9137141.1"/>
    <property type="molecule type" value="Genomic_DNA"/>
</dbReference>
<reference evidence="2 3" key="1">
    <citation type="submission" date="2024-01" db="EMBL/GenBank/DDBJ databases">
        <title>Genome assemblies of Stephania.</title>
        <authorList>
            <person name="Yang L."/>
        </authorList>
    </citation>
    <scope>NUCLEOTIDE SEQUENCE [LARGE SCALE GENOMIC DNA]</scope>
    <source>
        <strain evidence="2">QJT</strain>
        <tissue evidence="2">Leaf</tissue>
    </source>
</reference>
<protein>
    <recommendedName>
        <fullName evidence="4">DUF4283 domain-containing protein</fullName>
    </recommendedName>
</protein>
<evidence type="ECO:0008006" key="4">
    <source>
        <dbReference type="Google" id="ProtNLM"/>
    </source>
</evidence>
<feature type="region of interest" description="Disordered" evidence="1">
    <location>
        <begin position="163"/>
        <end position="210"/>
    </location>
</feature>
<evidence type="ECO:0000313" key="2">
    <source>
        <dbReference type="EMBL" id="KAK9137141.1"/>
    </source>
</evidence>